<gene>
    <name evidence="1" type="ORF">S01H4_28601</name>
</gene>
<comment type="caution">
    <text evidence="1">The sequence shown here is derived from an EMBL/GenBank/DDBJ whole genome shotgun (WGS) entry which is preliminary data.</text>
</comment>
<dbReference type="AlphaFoldDB" id="X1BRQ1"/>
<feature type="non-terminal residue" evidence="1">
    <location>
        <position position="1"/>
    </location>
</feature>
<proteinExistence type="predicted"/>
<reference evidence="1" key="1">
    <citation type="journal article" date="2014" name="Front. Microbiol.">
        <title>High frequency of phylogenetically diverse reductive dehalogenase-homologous genes in deep subseafloor sedimentary metagenomes.</title>
        <authorList>
            <person name="Kawai M."/>
            <person name="Futagami T."/>
            <person name="Toyoda A."/>
            <person name="Takaki Y."/>
            <person name="Nishi S."/>
            <person name="Hori S."/>
            <person name="Arai W."/>
            <person name="Tsubouchi T."/>
            <person name="Morono Y."/>
            <person name="Uchiyama I."/>
            <person name="Ito T."/>
            <person name="Fujiyama A."/>
            <person name="Inagaki F."/>
            <person name="Takami H."/>
        </authorList>
    </citation>
    <scope>NUCLEOTIDE SEQUENCE</scope>
    <source>
        <strain evidence="1">Expedition CK06-06</strain>
    </source>
</reference>
<organism evidence="1">
    <name type="scientific">marine sediment metagenome</name>
    <dbReference type="NCBI Taxonomy" id="412755"/>
    <lineage>
        <taxon>unclassified sequences</taxon>
        <taxon>metagenomes</taxon>
        <taxon>ecological metagenomes</taxon>
    </lineage>
</organism>
<accession>X1BRQ1</accession>
<dbReference type="EMBL" id="BART01014273">
    <property type="protein sequence ID" value="GAG86853.1"/>
    <property type="molecule type" value="Genomic_DNA"/>
</dbReference>
<sequence length="53" mass="6302">KDKTKIQFTVLIKELKIIFNVDTFDYHNILKPINVRESPEKTPIIIENLKLIH</sequence>
<protein>
    <submittedName>
        <fullName evidence="1">Uncharacterized protein</fullName>
    </submittedName>
</protein>
<evidence type="ECO:0000313" key="1">
    <source>
        <dbReference type="EMBL" id="GAG86853.1"/>
    </source>
</evidence>
<name>X1BRQ1_9ZZZZ</name>